<organism evidence="2 3">
    <name type="scientific">Pseudomyxococcus hansupus</name>
    <dbReference type="NCBI Taxonomy" id="1297742"/>
    <lineage>
        <taxon>Bacteria</taxon>
        <taxon>Pseudomonadati</taxon>
        <taxon>Myxococcota</taxon>
        <taxon>Myxococcia</taxon>
        <taxon>Myxococcales</taxon>
        <taxon>Cystobacterineae</taxon>
        <taxon>Myxococcaceae</taxon>
        <taxon>Pseudomyxococcus</taxon>
    </lineage>
</organism>
<keyword evidence="1" id="KW-0812">Transmembrane</keyword>
<dbReference type="STRING" id="1297742.A176_004717"/>
<dbReference type="InterPro" id="IPR017516">
    <property type="entry name" value="AbrB_dup"/>
</dbReference>
<dbReference type="PANTHER" id="PTHR38457:SF1">
    <property type="entry name" value="REGULATOR ABRB-RELATED"/>
    <property type="match status" value="1"/>
</dbReference>
<keyword evidence="2" id="KW-0560">Oxidoreductase</keyword>
<dbReference type="NCBIfam" id="TIGR03082">
    <property type="entry name" value="Gneg_AbrB_dup"/>
    <property type="match status" value="2"/>
</dbReference>
<dbReference type="GO" id="GO:0016020">
    <property type="term" value="C:membrane"/>
    <property type="evidence" value="ECO:0007669"/>
    <property type="project" value="InterPro"/>
</dbReference>
<evidence type="ECO:0000313" key="2">
    <source>
        <dbReference type="EMBL" id="AKQ67805.1"/>
    </source>
</evidence>
<proteinExistence type="predicted"/>
<dbReference type="AlphaFoldDB" id="A0A0H4X2C4"/>
<dbReference type="PANTHER" id="PTHR38457">
    <property type="entry name" value="REGULATOR ABRB-RELATED"/>
    <property type="match status" value="1"/>
</dbReference>
<feature type="transmembrane region" description="Helical" evidence="1">
    <location>
        <begin position="195"/>
        <end position="215"/>
    </location>
</feature>
<keyword evidence="1" id="KW-1133">Transmembrane helix</keyword>
<keyword evidence="2" id="KW-0503">Monooxygenase</keyword>
<evidence type="ECO:0000256" key="1">
    <source>
        <dbReference type="SAM" id="Phobius"/>
    </source>
</evidence>
<sequence>MGTVMTKDPASGRRLRRVVAVTGVSLLAAGLAELAHLPAGALLGSMLVSIVASLTLSAHAPVGPRGMMVSQSVLGAALCSSFSPEAWSALAENWVVALAAVVGVVAVAQGVALVCARLGHLDPRTATLGLMPGGASAMVALSEELGADARLVTLFQYMRLCVVVLVAVAVGRWAGDSPEVVVARAADLPGSPAPWLAWLTTAGVSLVGSVLGVRWKLPAGAFLGPVLLGIPLTALGVPVGAWPPGVLPLALWGLGVRVGSQFDAAAVAELKRVAHIALIASLTMVAGCLLLAWGWSAAAGVDLLTTYFATSPGGADSVLAIALGTQATVSVVLAVQVGRVLLIFLVAPSFLRRLSPTREA</sequence>
<feature type="transmembrane region" description="Helical" evidence="1">
    <location>
        <begin position="222"/>
        <end position="243"/>
    </location>
</feature>
<dbReference type="KEGG" id="mym:A176_004717"/>
<feature type="transmembrane region" description="Helical" evidence="1">
    <location>
        <begin position="157"/>
        <end position="175"/>
    </location>
</feature>
<feature type="transmembrane region" description="Helical" evidence="1">
    <location>
        <begin position="318"/>
        <end position="351"/>
    </location>
</feature>
<dbReference type="EMBL" id="CP012109">
    <property type="protein sequence ID" value="AKQ67805.1"/>
    <property type="molecule type" value="Genomic_DNA"/>
</dbReference>
<feature type="transmembrane region" description="Helical" evidence="1">
    <location>
        <begin position="275"/>
        <end position="298"/>
    </location>
</feature>
<dbReference type="Pfam" id="PF05145">
    <property type="entry name" value="AbrB"/>
    <property type="match status" value="1"/>
</dbReference>
<dbReference type="Proteomes" id="UP000009026">
    <property type="component" value="Chromosome"/>
</dbReference>
<accession>A0A0H4X2C4</accession>
<dbReference type="PIRSF" id="PIRSF038991">
    <property type="entry name" value="Protein_AbrB"/>
    <property type="match status" value="1"/>
</dbReference>
<dbReference type="InterPro" id="IPR007820">
    <property type="entry name" value="AbrB_fam"/>
</dbReference>
<dbReference type="GO" id="GO:0010468">
    <property type="term" value="P:regulation of gene expression"/>
    <property type="evidence" value="ECO:0007669"/>
    <property type="project" value="InterPro"/>
</dbReference>
<feature type="transmembrane region" description="Helical" evidence="1">
    <location>
        <begin position="94"/>
        <end position="116"/>
    </location>
</feature>
<keyword evidence="3" id="KW-1185">Reference proteome</keyword>
<name>A0A0H4X2C4_9BACT</name>
<reference evidence="2 3" key="1">
    <citation type="journal article" date="2016" name="PLoS ONE">
        <title>Complete Genome Sequence and Comparative Genomics of a Novel Myxobacterium Myxococcus hansupus.</title>
        <authorList>
            <person name="Sharma G."/>
            <person name="Narwani T."/>
            <person name="Subramanian S."/>
        </authorList>
    </citation>
    <scope>NUCLEOTIDE SEQUENCE [LARGE SCALE GENOMIC DNA]</scope>
    <source>
        <strain evidence="3">mixupus</strain>
    </source>
</reference>
<dbReference type="PATRIC" id="fig|1297742.4.peg.4764"/>
<protein>
    <submittedName>
        <fullName evidence="2">Putative ammonia monooxygenase</fullName>
    </submittedName>
</protein>
<dbReference type="eggNOG" id="COG3180">
    <property type="taxonomic scope" value="Bacteria"/>
</dbReference>
<gene>
    <name evidence="2" type="ORF">A176_004717</name>
</gene>
<dbReference type="GO" id="GO:0004497">
    <property type="term" value="F:monooxygenase activity"/>
    <property type="evidence" value="ECO:0007669"/>
    <property type="project" value="UniProtKB-KW"/>
</dbReference>
<evidence type="ECO:0000313" key="3">
    <source>
        <dbReference type="Proteomes" id="UP000009026"/>
    </source>
</evidence>
<keyword evidence="1" id="KW-0472">Membrane</keyword>